<organism evidence="10 11">
    <name type="scientific">Methanofervidicoccus abyssi</name>
    <dbReference type="NCBI Taxonomy" id="2082189"/>
    <lineage>
        <taxon>Archaea</taxon>
        <taxon>Methanobacteriati</taxon>
        <taxon>Methanobacteriota</taxon>
        <taxon>Methanomada group</taxon>
        <taxon>Methanococci</taxon>
        <taxon>Methanococcales</taxon>
        <taxon>Methanofervidicoccus</taxon>
    </lineage>
</organism>
<dbReference type="OrthoDB" id="43651at2157"/>
<dbReference type="Proteomes" id="UP000290527">
    <property type="component" value="Unassembled WGS sequence"/>
</dbReference>
<protein>
    <recommendedName>
        <fullName evidence="12">Preprotein translocase subunit SecG</fullName>
    </recommendedName>
</protein>
<reference evidence="10 11" key="1">
    <citation type="journal article" date="2019" name="Int. J. Syst. Evol. Microbiol.">
        <title>Methanofervidicoccus abyssi gen. nov., sp. nov., a hydrogenotrophic methanogen, isolated from a hydrothermal vent chimney in the Mid-Cayman Spreading Center, the Caribbean Sea.</title>
        <authorList>
            <person name="Sakai S."/>
            <person name="Takaki Y."/>
            <person name="Miyazaki M."/>
            <person name="Ogawara M."/>
            <person name="Yanagawa K."/>
            <person name="Miyazaki J."/>
            <person name="Takai K."/>
        </authorList>
    </citation>
    <scope>NUCLEOTIDE SEQUENCE [LARGE SCALE GENOMIC DNA]</scope>
    <source>
        <strain evidence="10 11">HHB</strain>
    </source>
</reference>
<keyword evidence="4" id="KW-0653">Protein transport</keyword>
<comment type="caution">
    <text evidence="10">The sequence shown here is derived from an EMBL/GenBank/DDBJ whole genome shotgun (WGS) entry which is preliminary data.</text>
</comment>
<keyword evidence="7 9" id="KW-0472">Membrane</keyword>
<evidence type="ECO:0000256" key="2">
    <source>
        <dbReference type="ARBA" id="ARBA00022448"/>
    </source>
</evidence>
<dbReference type="InterPro" id="IPR016482">
    <property type="entry name" value="SecG/Sec61-beta/Sbh"/>
</dbReference>
<keyword evidence="11" id="KW-1185">Reference proteome</keyword>
<keyword evidence="2" id="KW-0813">Transport</keyword>
<feature type="transmembrane region" description="Helical" evidence="9">
    <location>
        <begin position="34"/>
        <end position="53"/>
    </location>
</feature>
<dbReference type="Pfam" id="PF03911">
    <property type="entry name" value="Sec61_beta"/>
    <property type="match status" value="1"/>
</dbReference>
<keyword evidence="5 9" id="KW-1133">Transmembrane helix</keyword>
<dbReference type="RefSeq" id="WP_131007792.1">
    <property type="nucleotide sequence ID" value="NZ_BFAX01000005.1"/>
</dbReference>
<accession>A0A401HRY8</accession>
<sequence length="54" mass="6111">MTRRDEDRGLVTSAGLIRYMDTDISKIKITPEKVLGITISIIILEIILNYGTFI</sequence>
<comment type="subcellular location">
    <subcellularLocation>
        <location evidence="8">Endomembrane system</location>
        <topology evidence="8">Single-pass membrane protein</topology>
    </subcellularLocation>
</comment>
<evidence type="ECO:0008006" key="12">
    <source>
        <dbReference type="Google" id="ProtNLM"/>
    </source>
</evidence>
<evidence type="ECO:0000313" key="10">
    <source>
        <dbReference type="EMBL" id="GBF36960.1"/>
    </source>
</evidence>
<keyword evidence="3 9" id="KW-0812">Transmembrane</keyword>
<evidence type="ECO:0000256" key="4">
    <source>
        <dbReference type="ARBA" id="ARBA00022927"/>
    </source>
</evidence>
<comment type="similarity">
    <text evidence="1">Belongs to the SEC61-beta family.</text>
</comment>
<evidence type="ECO:0000256" key="6">
    <source>
        <dbReference type="ARBA" id="ARBA00023010"/>
    </source>
</evidence>
<keyword evidence="6" id="KW-0811">Translocation</keyword>
<evidence type="ECO:0000256" key="8">
    <source>
        <dbReference type="ARBA" id="ARBA00037847"/>
    </source>
</evidence>
<dbReference type="GO" id="GO:0015031">
    <property type="term" value="P:protein transport"/>
    <property type="evidence" value="ECO:0007669"/>
    <property type="project" value="UniProtKB-KW"/>
</dbReference>
<dbReference type="AlphaFoldDB" id="A0A401HRY8"/>
<dbReference type="EMBL" id="BFAX01000005">
    <property type="protein sequence ID" value="GBF36960.1"/>
    <property type="molecule type" value="Genomic_DNA"/>
</dbReference>
<dbReference type="GO" id="GO:0012505">
    <property type="term" value="C:endomembrane system"/>
    <property type="evidence" value="ECO:0007669"/>
    <property type="project" value="UniProtKB-SubCell"/>
</dbReference>
<evidence type="ECO:0000256" key="9">
    <source>
        <dbReference type="SAM" id="Phobius"/>
    </source>
</evidence>
<evidence type="ECO:0000256" key="3">
    <source>
        <dbReference type="ARBA" id="ARBA00022692"/>
    </source>
</evidence>
<evidence type="ECO:0000313" key="11">
    <source>
        <dbReference type="Proteomes" id="UP000290527"/>
    </source>
</evidence>
<name>A0A401HRY8_9EURY</name>
<evidence type="ECO:0000256" key="1">
    <source>
        <dbReference type="ARBA" id="ARBA00006103"/>
    </source>
</evidence>
<evidence type="ECO:0000256" key="5">
    <source>
        <dbReference type="ARBA" id="ARBA00022989"/>
    </source>
</evidence>
<gene>
    <name evidence="10" type="ORF">MHHB_P1190</name>
</gene>
<evidence type="ECO:0000256" key="7">
    <source>
        <dbReference type="ARBA" id="ARBA00023136"/>
    </source>
</evidence>
<dbReference type="SUPFAM" id="SSF103460">
    <property type="entry name" value="Sec-beta subunit"/>
    <property type="match status" value="1"/>
</dbReference>
<proteinExistence type="inferred from homology"/>